<dbReference type="EMBL" id="BMXL01000004">
    <property type="protein sequence ID" value="GHD19515.1"/>
    <property type="molecule type" value="Genomic_DNA"/>
</dbReference>
<dbReference type="RefSeq" id="WP_160166723.1">
    <property type="nucleotide sequence ID" value="NZ_BMXL01000004.1"/>
</dbReference>
<dbReference type="InterPro" id="IPR027417">
    <property type="entry name" value="P-loop_NTPase"/>
</dbReference>
<dbReference type="Gene3D" id="3.40.50.300">
    <property type="entry name" value="P-loop containing nucleotide triphosphate hydrolases"/>
    <property type="match status" value="1"/>
</dbReference>
<sequence length="110" mass="11758">MLAGLRRLRAALDANRKLRDKGSIVLVVEHESETIAIADHVIDPGPDGGRVAFEGSPAEAGTPRLLAWSAEATENRITRTTAAILFEVDFLLESSGFSEKPSELVFGALA</sequence>
<keyword evidence="2" id="KW-1185">Reference proteome</keyword>
<accession>A0A918XAB8</accession>
<evidence type="ECO:0000313" key="1">
    <source>
        <dbReference type="EMBL" id="GHD19515.1"/>
    </source>
</evidence>
<dbReference type="Proteomes" id="UP000654947">
    <property type="component" value="Unassembled WGS sequence"/>
</dbReference>
<organism evidence="1 2">
    <name type="scientific">Nocardiopsis kunsanensis</name>
    <dbReference type="NCBI Taxonomy" id="141693"/>
    <lineage>
        <taxon>Bacteria</taxon>
        <taxon>Bacillati</taxon>
        <taxon>Actinomycetota</taxon>
        <taxon>Actinomycetes</taxon>
        <taxon>Streptosporangiales</taxon>
        <taxon>Nocardiopsidaceae</taxon>
        <taxon>Nocardiopsis</taxon>
    </lineage>
</organism>
<proteinExistence type="predicted"/>
<evidence type="ECO:0000313" key="2">
    <source>
        <dbReference type="Proteomes" id="UP000654947"/>
    </source>
</evidence>
<comment type="caution">
    <text evidence="1">The sequence shown here is derived from an EMBL/GenBank/DDBJ whole genome shotgun (WGS) entry which is preliminary data.</text>
</comment>
<dbReference type="AlphaFoldDB" id="A0A918XAB8"/>
<name>A0A918XAB8_9ACTN</name>
<gene>
    <name evidence="1" type="ORF">GCM10007147_10450</name>
</gene>
<reference evidence="1 2" key="1">
    <citation type="journal article" date="2014" name="Int. J. Syst. Evol. Microbiol.">
        <title>Complete genome sequence of Corynebacterium casei LMG S-19264T (=DSM 44701T), isolated from a smear-ripened cheese.</title>
        <authorList>
            <consortium name="US DOE Joint Genome Institute (JGI-PGF)"/>
            <person name="Walter F."/>
            <person name="Albersmeier A."/>
            <person name="Kalinowski J."/>
            <person name="Ruckert C."/>
        </authorList>
    </citation>
    <scope>NUCLEOTIDE SEQUENCE [LARGE SCALE GENOMIC DNA]</scope>
    <source>
        <strain evidence="1 2">KCTC 19473</strain>
    </source>
</reference>
<protein>
    <submittedName>
        <fullName evidence="1">Uncharacterized protein</fullName>
    </submittedName>
</protein>